<evidence type="ECO:0000313" key="5">
    <source>
        <dbReference type="EMBL" id="ABK17182.1"/>
    </source>
</evidence>
<dbReference type="InterPro" id="IPR050810">
    <property type="entry name" value="Bact_Secretion_Sys_Channel"/>
</dbReference>
<keyword evidence="3" id="KW-0732">Signal</keyword>
<organism evidence="5 6">
    <name type="scientific">Syntrophobacter fumaroxidans (strain DSM 10017 / MPOB)</name>
    <dbReference type="NCBI Taxonomy" id="335543"/>
    <lineage>
        <taxon>Bacteria</taxon>
        <taxon>Pseudomonadati</taxon>
        <taxon>Thermodesulfobacteriota</taxon>
        <taxon>Syntrophobacteria</taxon>
        <taxon>Syntrophobacterales</taxon>
        <taxon>Syntrophobacteraceae</taxon>
        <taxon>Syntrophobacter</taxon>
    </lineage>
</organism>
<protein>
    <submittedName>
        <fullName evidence="5">Type II and III secretion system protein</fullName>
    </submittedName>
</protein>
<dbReference type="Pfam" id="PF00263">
    <property type="entry name" value="Secretin"/>
    <property type="match status" value="1"/>
</dbReference>
<name>A0LID0_SYNFM</name>
<proteinExistence type="inferred from homology"/>
<keyword evidence="6" id="KW-1185">Reference proteome</keyword>
<dbReference type="InterPro" id="IPR004846">
    <property type="entry name" value="T2SS/T3SS_dom"/>
</dbReference>
<dbReference type="InterPro" id="IPR007055">
    <property type="entry name" value="BON_dom"/>
</dbReference>
<feature type="signal peptide" evidence="3">
    <location>
        <begin position="1"/>
        <end position="31"/>
    </location>
</feature>
<dbReference type="GO" id="GO:0015627">
    <property type="term" value="C:type II protein secretion system complex"/>
    <property type="evidence" value="ECO:0007669"/>
    <property type="project" value="TreeGrafter"/>
</dbReference>
<feature type="domain" description="BON" evidence="4">
    <location>
        <begin position="110"/>
        <end position="179"/>
    </location>
</feature>
<comment type="similarity">
    <text evidence="1">Belongs to the bacterial secretin family.</text>
</comment>
<dbReference type="PANTHER" id="PTHR30332">
    <property type="entry name" value="PROBABLE GENERAL SECRETION PATHWAY PROTEIN D"/>
    <property type="match status" value="1"/>
</dbReference>
<dbReference type="InterPro" id="IPR032789">
    <property type="entry name" value="T2SS-T3SS_pil_N"/>
</dbReference>
<dbReference type="Pfam" id="PF13629">
    <property type="entry name" value="T2SS-T3SS_pil_N"/>
    <property type="match status" value="1"/>
</dbReference>
<dbReference type="GO" id="GO:0009306">
    <property type="term" value="P:protein secretion"/>
    <property type="evidence" value="ECO:0007669"/>
    <property type="project" value="InterPro"/>
</dbReference>
<dbReference type="PANTHER" id="PTHR30332:SF17">
    <property type="entry name" value="TYPE IV PILIATION SYSTEM PROTEIN DR_0774-RELATED"/>
    <property type="match status" value="1"/>
</dbReference>
<evidence type="ECO:0000256" key="1">
    <source>
        <dbReference type="RuleBase" id="RU004003"/>
    </source>
</evidence>
<dbReference type="PRINTS" id="PR00811">
    <property type="entry name" value="BCTERIALGSPD"/>
</dbReference>
<dbReference type="RefSeq" id="WP_011698353.1">
    <property type="nucleotide sequence ID" value="NC_008554.1"/>
</dbReference>
<dbReference type="STRING" id="335543.Sfum_1493"/>
<dbReference type="eggNOG" id="COG4964">
    <property type="taxonomic scope" value="Bacteria"/>
</dbReference>
<evidence type="ECO:0000313" key="6">
    <source>
        <dbReference type="Proteomes" id="UP000001784"/>
    </source>
</evidence>
<evidence type="ECO:0000256" key="3">
    <source>
        <dbReference type="SAM" id="SignalP"/>
    </source>
</evidence>
<sequence precursor="true">MCSRLGLVGFVKASMVLAFSLVLISSSALHAAGPVKVVTGEHAARKIHLQVGKSVIVRSGAPVVRTTLGSPDVADIVALSPTQIYITGKATGVTNLTLWQSDDKVSAIYDIEVAPDTMRLKEKLHEVLPGERDIKVSASHDSLTLSGTISSSTHLAQAMTLAEAYSGGKKVINLLQVSGVHQVMLEVRVAEMSRTLTNRLGINSIWNVNGSMGASLLGNLASLDKFAGSASGSSSEFTFAPTVNSLFHILGGPFTWTAFIDALKEDGLVKVLAEPTLIAMSGQSASFLAGGEFPIPVPQGLGTVGIEYKQFGVSLAFTPTVLNDKRMNIIVAPEVSELDYTTAINIAGVAVPGLTTRKVSTAIELNDGQSFAIAGLLKDTIREDAKKFPILGSIPVLGALFRSVSFQRNETELIVIVTPRLAKPIDVATQPLPTDKFIEPSDSEFFFLGLLQGRAPKPAPRAPLPITDKKAGFDGEFGHTVP</sequence>
<evidence type="ECO:0000256" key="2">
    <source>
        <dbReference type="SAM" id="MobiDB-lite"/>
    </source>
</evidence>
<dbReference type="InParanoid" id="A0LID0"/>
<dbReference type="PROSITE" id="PS50914">
    <property type="entry name" value="BON"/>
    <property type="match status" value="1"/>
</dbReference>
<gene>
    <name evidence="5" type="ordered locus">Sfum_1493</name>
</gene>
<dbReference type="HOGENOM" id="CLU_017952_2_0_7"/>
<dbReference type="Pfam" id="PF04972">
    <property type="entry name" value="BON"/>
    <property type="match status" value="1"/>
</dbReference>
<feature type="chain" id="PRO_5002626560" evidence="3">
    <location>
        <begin position="32"/>
        <end position="482"/>
    </location>
</feature>
<feature type="region of interest" description="Disordered" evidence="2">
    <location>
        <begin position="459"/>
        <end position="482"/>
    </location>
</feature>
<dbReference type="Proteomes" id="UP000001784">
    <property type="component" value="Chromosome"/>
</dbReference>
<reference evidence="5 6" key="1">
    <citation type="submission" date="2006-10" db="EMBL/GenBank/DDBJ databases">
        <title>Complete sequence of Syntrophobacter fumaroxidans MPOB.</title>
        <authorList>
            <consortium name="US DOE Joint Genome Institute"/>
            <person name="Copeland A."/>
            <person name="Lucas S."/>
            <person name="Lapidus A."/>
            <person name="Barry K."/>
            <person name="Detter J.C."/>
            <person name="Glavina del Rio T."/>
            <person name="Hammon N."/>
            <person name="Israni S."/>
            <person name="Pitluck S."/>
            <person name="Goltsman E.G."/>
            <person name="Martinez M."/>
            <person name="Schmutz J."/>
            <person name="Larimer F."/>
            <person name="Land M."/>
            <person name="Hauser L."/>
            <person name="Kyrpides N."/>
            <person name="Kim E."/>
            <person name="Boone D.R."/>
            <person name="Brockman F."/>
            <person name="Culley D."/>
            <person name="Ferry J."/>
            <person name="Gunsalus R."/>
            <person name="McInerney M.J."/>
            <person name="Morrison M."/>
            <person name="Plugge C."/>
            <person name="Rohlin L."/>
            <person name="Scholten J."/>
            <person name="Sieber J."/>
            <person name="Stams A.J.M."/>
            <person name="Worm P."/>
            <person name="Henstra A.M."/>
            <person name="Richardson P."/>
        </authorList>
    </citation>
    <scope>NUCLEOTIDE SEQUENCE [LARGE SCALE GENOMIC DNA]</scope>
    <source>
        <strain evidence="6">DSM 10017 / MPOB</strain>
    </source>
</reference>
<dbReference type="InterPro" id="IPR001775">
    <property type="entry name" value="GspD/PilQ"/>
</dbReference>
<dbReference type="KEGG" id="sfu:Sfum_1493"/>
<dbReference type="EMBL" id="CP000478">
    <property type="protein sequence ID" value="ABK17182.1"/>
    <property type="molecule type" value="Genomic_DNA"/>
</dbReference>
<dbReference type="AlphaFoldDB" id="A0LID0"/>
<evidence type="ECO:0000259" key="4">
    <source>
        <dbReference type="PROSITE" id="PS50914"/>
    </source>
</evidence>
<accession>A0LID0</accession>
<dbReference type="OrthoDB" id="9775455at2"/>
<feature type="compositionally biased region" description="Basic and acidic residues" evidence="2">
    <location>
        <begin position="467"/>
        <end position="482"/>
    </location>
</feature>